<dbReference type="AlphaFoldDB" id="A0A366EPA7"/>
<evidence type="ECO:0000313" key="1">
    <source>
        <dbReference type="EMBL" id="RBP04243.1"/>
    </source>
</evidence>
<protein>
    <recommendedName>
        <fullName evidence="3">Insertion element protein</fullName>
    </recommendedName>
</protein>
<evidence type="ECO:0008006" key="3">
    <source>
        <dbReference type="Google" id="ProtNLM"/>
    </source>
</evidence>
<dbReference type="RefSeq" id="WP_258549631.1">
    <property type="nucleotide sequence ID" value="NZ_QNRJ01000006.1"/>
</dbReference>
<dbReference type="Proteomes" id="UP000252118">
    <property type="component" value="Unassembled WGS sequence"/>
</dbReference>
<accession>A0A366EPA7</accession>
<evidence type="ECO:0000313" key="2">
    <source>
        <dbReference type="Proteomes" id="UP000252118"/>
    </source>
</evidence>
<comment type="caution">
    <text evidence="1">The sequence shown here is derived from an EMBL/GenBank/DDBJ whole genome shotgun (WGS) entry which is preliminary data.</text>
</comment>
<name>A0A366EPA7_9BACI</name>
<gene>
    <name evidence="1" type="ORF">DET59_10629</name>
</gene>
<reference evidence="1 2" key="1">
    <citation type="submission" date="2018-06" db="EMBL/GenBank/DDBJ databases">
        <title>Freshwater and sediment microbial communities from various areas in North America, analyzing microbe dynamics in response to fracking.</title>
        <authorList>
            <person name="Lamendella R."/>
        </authorList>
    </citation>
    <scope>NUCLEOTIDE SEQUENCE [LARGE SCALE GENOMIC DNA]</scope>
    <source>
        <strain evidence="1 2">97B</strain>
    </source>
</reference>
<proteinExistence type="predicted"/>
<sequence>MANFKTLISPDDVVLEVTPPVSQNELENRNKDYDVLTPRQFGTKYRGLSFMPIEFNLFQRSYLLQLNVCVNPYCKWQGLQQEKFHNLKGKPSRYKLTSPSPEQKQIQCNPDPIQTNPGVTLGCKTVALSNWSITEEIERLVRINSVKDDIPEYTFHKEGCTKQDCTPFNSPSLFYKQGKSESTGAQQWQCKTCRKKTTLQPTNAQSLTYKQKRSEINLLLTKLLLNKNPVNRTCEILGISKGTYYDKIRFIYRRCLEFLERHETQPLQNKEFKEMWINTDKLTYHLNNVRKKGMSKSKYRDLEDSVFPTHVVVSADVFSRYVFRSDVSYDWDISLDEINEDTIRYKDDHLGIYARKNARFSKNSFYPQPPSANDTQTKSEYKNELARIKNRTRYTDGLHVNSTYTTVAHHWMIKNLVHASEWRFVTDEDSSLITAIFRVFAKEFRLSDAHHFLCHTDKTKSRPQSHKEYLETVNELLEWGELNGYKTKSPNELALLKLEQLLQNHQFHKESENFYWFLFGVC</sequence>
<dbReference type="EMBL" id="QNRJ01000006">
    <property type="protein sequence ID" value="RBP04243.1"/>
    <property type="molecule type" value="Genomic_DNA"/>
</dbReference>
<organism evidence="1 2">
    <name type="scientific">Rossellomorea aquimaris</name>
    <dbReference type="NCBI Taxonomy" id="189382"/>
    <lineage>
        <taxon>Bacteria</taxon>
        <taxon>Bacillati</taxon>
        <taxon>Bacillota</taxon>
        <taxon>Bacilli</taxon>
        <taxon>Bacillales</taxon>
        <taxon>Bacillaceae</taxon>
        <taxon>Rossellomorea</taxon>
    </lineage>
</organism>